<feature type="non-terminal residue" evidence="2">
    <location>
        <position position="1"/>
    </location>
</feature>
<name>A0A3B1CCM2_9ZZZZ</name>
<dbReference type="InterPro" id="IPR032876">
    <property type="entry name" value="J_dom"/>
</dbReference>
<dbReference type="AlphaFoldDB" id="A0A3B1CCM2"/>
<evidence type="ECO:0000313" key="2">
    <source>
        <dbReference type="EMBL" id="VAX25962.1"/>
    </source>
</evidence>
<dbReference type="Pfam" id="PF13550">
    <property type="entry name" value="Phage-tail_3"/>
    <property type="match status" value="1"/>
</dbReference>
<protein>
    <recommendedName>
        <fullName evidence="1">Tip attachment protein J domain-containing protein</fullName>
    </recommendedName>
</protein>
<gene>
    <name evidence="2" type="ORF">MNBD_NITROSPINAE02-2073</name>
</gene>
<feature type="domain" description="Tip attachment protein J" evidence="1">
    <location>
        <begin position="600"/>
        <end position="724"/>
    </location>
</feature>
<reference evidence="2" key="1">
    <citation type="submission" date="2018-06" db="EMBL/GenBank/DDBJ databases">
        <authorList>
            <person name="Zhirakovskaya E."/>
        </authorList>
    </citation>
    <scope>NUCLEOTIDE SEQUENCE</scope>
</reference>
<sequence length="770" mass="83312">LANAGLAEPAGQSQNDLVTILTGTPELSQEVTPLTCPLDVVTREGEYADDDCPWGELLRGRYTLNQWGSLPGKLIGDWKPAVFGDDVLVEGIALNDPVRVGMVTGPGSLFDSATGSSTLNITFPKGGVNNSSNPFPAPCDIYIGDWKFTIQKEPKKLQSGDWEYEIYGPTANELHYVPTPLKNSTPMFTPASGLVWPKSADTDYGPYASAEPATGTPYQLFHGGADAGSAKDGHNPGWNGPYIKNVYVDGVEALSNEMVKDDAYGIVWLDKDKSHIAGKVGNPQSLRVKWTGVDTSFVKGDTWLRADQLTASYPYGYQAGANPCILGDFAIPASGGGAPASSRLGLVNNVRYPYLGARVAAVRFIMKYTGLETWPGAFNIKLFDTDYSFASSELGDGSGIKSAGWSVAKNQKGVQWEVWPNNNGYPYTGTSPDPRYWDIYELSRDVTPSALAHLKQMGGFADRLAIWFSGTSWPDVNSFIALSVELEITFEPVEAILGGSRVTALIGASASKAGEILKEVIPASDIGDGFTDSTLPDLKYRIDKGQSICRFVRSVTRESNTELRKNFTTGKWDLVKKTDTRDNLNPAPPTGGIAVINESEFMADGNGLPMIGRMRSAPEKVVNEVVIRYVDEEGKQNSVTSRREGSIETYGVRRYETDSGAQMTGSDAIARALDILNANAEVNDYYQMTFPLGKALALEPNDILEVTAQMDSLSATRMRIVSVEIEPGDIARGIVAKVTLNAQRYSKVRRGYGETAYGLAPYGLGDVVEN</sequence>
<accession>A0A3B1CCM2</accession>
<proteinExistence type="predicted"/>
<organism evidence="2">
    <name type="scientific">hydrothermal vent metagenome</name>
    <dbReference type="NCBI Taxonomy" id="652676"/>
    <lineage>
        <taxon>unclassified sequences</taxon>
        <taxon>metagenomes</taxon>
        <taxon>ecological metagenomes</taxon>
    </lineage>
</organism>
<evidence type="ECO:0000259" key="1">
    <source>
        <dbReference type="Pfam" id="PF13550"/>
    </source>
</evidence>
<dbReference type="EMBL" id="UOGE01000113">
    <property type="protein sequence ID" value="VAX25962.1"/>
    <property type="molecule type" value="Genomic_DNA"/>
</dbReference>